<sequence>MTDIEDLRAAAGHLRGPAAASPTAARELGSILYALGEHERGAGDFTAATATLDEAETAYRSLGDGGEVTQLVADVVIRRARVHAEAGRPLSAIADTQQAVLGCLELATGALRSPARLAVARVLAHAAHVQLMIGGDPDLIAGAADFALREIIGGLAPGDGLELSPVDAGTLGLAGRVAAIVHTAAGRPHLAEAAQWLAGMVSGGPVAPTPADVAQVRDGLPTLAAVLTETGNDRYLGILTAPPTEVRLLVPAMRVGTGVAAAYGAVLGRLQPATSGPQERLVGLEAHALFAWASQQGDVNMRHQFQTFGLEWLSAVVNYGQRHAEEALWPAALDASAWLTGIVGRLAPFTLFDADVRRNVLAVMQWQEMIFNSTGDTEAAARVAEARATMDSPSAG</sequence>
<accession>A0ABW4AA62</accession>
<organism evidence="1 2">
    <name type="scientific">Actinoplanes sichuanensis</name>
    <dbReference type="NCBI Taxonomy" id="512349"/>
    <lineage>
        <taxon>Bacteria</taxon>
        <taxon>Bacillati</taxon>
        <taxon>Actinomycetota</taxon>
        <taxon>Actinomycetes</taxon>
        <taxon>Micromonosporales</taxon>
        <taxon>Micromonosporaceae</taxon>
        <taxon>Actinoplanes</taxon>
    </lineage>
</organism>
<evidence type="ECO:0008006" key="3">
    <source>
        <dbReference type="Google" id="ProtNLM"/>
    </source>
</evidence>
<name>A0ABW4AA62_9ACTN</name>
<proteinExistence type="predicted"/>
<gene>
    <name evidence="1" type="ORF">ACFQ5G_16975</name>
</gene>
<keyword evidence="2" id="KW-1185">Reference proteome</keyword>
<protein>
    <recommendedName>
        <fullName evidence="3">Tetratricopeptide repeat protein</fullName>
    </recommendedName>
</protein>
<evidence type="ECO:0000313" key="2">
    <source>
        <dbReference type="Proteomes" id="UP001597183"/>
    </source>
</evidence>
<dbReference type="Proteomes" id="UP001597183">
    <property type="component" value="Unassembled WGS sequence"/>
</dbReference>
<dbReference type="RefSeq" id="WP_317796088.1">
    <property type="nucleotide sequence ID" value="NZ_AP028461.1"/>
</dbReference>
<dbReference type="EMBL" id="JBHTMK010000020">
    <property type="protein sequence ID" value="MFD1367047.1"/>
    <property type="molecule type" value="Genomic_DNA"/>
</dbReference>
<comment type="caution">
    <text evidence="1">The sequence shown here is derived from an EMBL/GenBank/DDBJ whole genome shotgun (WGS) entry which is preliminary data.</text>
</comment>
<evidence type="ECO:0000313" key="1">
    <source>
        <dbReference type="EMBL" id="MFD1367047.1"/>
    </source>
</evidence>
<reference evidence="2" key="1">
    <citation type="journal article" date="2019" name="Int. J. Syst. Evol. Microbiol.">
        <title>The Global Catalogue of Microorganisms (GCM) 10K type strain sequencing project: providing services to taxonomists for standard genome sequencing and annotation.</title>
        <authorList>
            <consortium name="The Broad Institute Genomics Platform"/>
            <consortium name="The Broad Institute Genome Sequencing Center for Infectious Disease"/>
            <person name="Wu L."/>
            <person name="Ma J."/>
        </authorList>
    </citation>
    <scope>NUCLEOTIDE SEQUENCE [LARGE SCALE GENOMIC DNA]</scope>
    <source>
        <strain evidence="2">CCM 7526</strain>
    </source>
</reference>